<dbReference type="FunFam" id="2.70.150.10:FF:000160">
    <property type="entry name" value="Sarcoplasmic/endoplasmic reticulum calcium ATPase 1"/>
    <property type="match status" value="1"/>
</dbReference>
<dbReference type="SFLD" id="SFLDG00002">
    <property type="entry name" value="C1.7:_P-type_atpase_like"/>
    <property type="match status" value="1"/>
</dbReference>
<comment type="caution">
    <text evidence="13">The sequence shown here is derived from an EMBL/GenBank/DDBJ whole genome shotgun (WGS) entry which is preliminary data.</text>
</comment>
<dbReference type="Pfam" id="PF00122">
    <property type="entry name" value="E1-E2_ATPase"/>
    <property type="match status" value="1"/>
</dbReference>
<dbReference type="InterPro" id="IPR023298">
    <property type="entry name" value="ATPase_P-typ_TM_dom_sf"/>
</dbReference>
<evidence type="ECO:0000256" key="6">
    <source>
        <dbReference type="ARBA" id="ARBA00022840"/>
    </source>
</evidence>
<dbReference type="InterPro" id="IPR001757">
    <property type="entry name" value="P_typ_ATPase"/>
</dbReference>
<dbReference type="InterPro" id="IPR006068">
    <property type="entry name" value="ATPase_P-typ_cation-transptr_C"/>
</dbReference>
<dbReference type="Pfam" id="PF13246">
    <property type="entry name" value="Cation_ATPase"/>
    <property type="match status" value="1"/>
</dbReference>
<protein>
    <submittedName>
        <fullName evidence="13">Cation-transporting P-type ATPase</fullName>
    </submittedName>
</protein>
<feature type="transmembrane region" description="Helical" evidence="11">
    <location>
        <begin position="684"/>
        <end position="704"/>
    </location>
</feature>
<evidence type="ECO:0000313" key="13">
    <source>
        <dbReference type="EMBL" id="NGP89891.1"/>
    </source>
</evidence>
<evidence type="ECO:0000259" key="12">
    <source>
        <dbReference type="SMART" id="SM00831"/>
    </source>
</evidence>
<keyword evidence="9 11" id="KW-1133">Transmembrane helix</keyword>
<feature type="transmembrane region" description="Helical" evidence="11">
    <location>
        <begin position="249"/>
        <end position="270"/>
    </location>
</feature>
<feature type="transmembrane region" description="Helical" evidence="11">
    <location>
        <begin position="858"/>
        <end position="878"/>
    </location>
</feature>
<dbReference type="Pfam" id="PF00689">
    <property type="entry name" value="Cation_ATPase_C"/>
    <property type="match status" value="1"/>
</dbReference>
<feature type="transmembrane region" description="Helical" evidence="11">
    <location>
        <begin position="89"/>
        <end position="108"/>
    </location>
</feature>
<evidence type="ECO:0000256" key="4">
    <source>
        <dbReference type="ARBA" id="ARBA00022692"/>
    </source>
</evidence>
<dbReference type="GO" id="GO:0005524">
    <property type="term" value="F:ATP binding"/>
    <property type="evidence" value="ECO:0007669"/>
    <property type="project" value="UniProtKB-KW"/>
</dbReference>
<dbReference type="GO" id="GO:0016887">
    <property type="term" value="F:ATP hydrolysis activity"/>
    <property type="evidence" value="ECO:0007669"/>
    <property type="project" value="InterPro"/>
</dbReference>
<dbReference type="InterPro" id="IPR004014">
    <property type="entry name" value="ATPase_P-typ_cation-transptr_N"/>
</dbReference>
<dbReference type="RefSeq" id="WP_165271104.1">
    <property type="nucleotide sequence ID" value="NZ_JAALLS010000027.1"/>
</dbReference>
<dbReference type="InterPro" id="IPR050510">
    <property type="entry name" value="Cation_transp_ATPase_P-type"/>
</dbReference>
<dbReference type="Gene3D" id="2.70.150.10">
    <property type="entry name" value="Calcium-transporting ATPase, cytoplasmic transduction domain A"/>
    <property type="match status" value="1"/>
</dbReference>
<accession>A0A6M1TD03</accession>
<dbReference type="SUPFAM" id="SSF81665">
    <property type="entry name" value="Calcium ATPase, transmembrane domain M"/>
    <property type="match status" value="1"/>
</dbReference>
<dbReference type="GO" id="GO:0036376">
    <property type="term" value="P:sodium ion export across plasma membrane"/>
    <property type="evidence" value="ECO:0007669"/>
    <property type="project" value="TreeGrafter"/>
</dbReference>
<keyword evidence="10 11" id="KW-0472">Membrane</keyword>
<dbReference type="PRINTS" id="PR00119">
    <property type="entry name" value="CATATPASE"/>
</dbReference>
<evidence type="ECO:0000256" key="11">
    <source>
        <dbReference type="SAM" id="Phobius"/>
    </source>
</evidence>
<evidence type="ECO:0000256" key="2">
    <source>
        <dbReference type="ARBA" id="ARBA00005675"/>
    </source>
</evidence>
<dbReference type="SFLD" id="SFLDF00027">
    <property type="entry name" value="p-type_atpase"/>
    <property type="match status" value="1"/>
</dbReference>
<evidence type="ECO:0000256" key="9">
    <source>
        <dbReference type="ARBA" id="ARBA00022989"/>
    </source>
</evidence>
<dbReference type="PANTHER" id="PTHR43294:SF20">
    <property type="entry name" value="P-TYPE ATPASE"/>
    <property type="match status" value="1"/>
</dbReference>
<dbReference type="InterPro" id="IPR023299">
    <property type="entry name" value="ATPase_P-typ_cyto_dom_N"/>
</dbReference>
<dbReference type="SMART" id="SM00831">
    <property type="entry name" value="Cation_ATPase_N"/>
    <property type="match status" value="1"/>
</dbReference>
<feature type="transmembrane region" description="Helical" evidence="11">
    <location>
        <begin position="757"/>
        <end position="783"/>
    </location>
</feature>
<dbReference type="AlphaFoldDB" id="A0A6M1TD03"/>
<dbReference type="SFLD" id="SFLDS00003">
    <property type="entry name" value="Haloacid_Dehalogenase"/>
    <property type="match status" value="1"/>
</dbReference>
<dbReference type="GO" id="GO:0006883">
    <property type="term" value="P:intracellular sodium ion homeostasis"/>
    <property type="evidence" value="ECO:0007669"/>
    <property type="project" value="TreeGrafter"/>
</dbReference>
<keyword evidence="7" id="KW-0460">Magnesium</keyword>
<proteinExistence type="inferred from homology"/>
<dbReference type="NCBIfam" id="TIGR01494">
    <property type="entry name" value="ATPase_P-type"/>
    <property type="match status" value="2"/>
</dbReference>
<keyword evidence="4 11" id="KW-0812">Transmembrane</keyword>
<gene>
    <name evidence="13" type="ORF">G3569_16145</name>
</gene>
<dbReference type="InterPro" id="IPR044492">
    <property type="entry name" value="P_typ_ATPase_HD_dom"/>
</dbReference>
<dbReference type="Pfam" id="PF00690">
    <property type="entry name" value="Cation_ATPase_N"/>
    <property type="match status" value="1"/>
</dbReference>
<dbReference type="GO" id="GO:0012505">
    <property type="term" value="C:endomembrane system"/>
    <property type="evidence" value="ECO:0007669"/>
    <property type="project" value="UniProtKB-SubCell"/>
</dbReference>
<dbReference type="GO" id="GO:1990573">
    <property type="term" value="P:potassium ion import across plasma membrane"/>
    <property type="evidence" value="ECO:0007669"/>
    <property type="project" value="TreeGrafter"/>
</dbReference>
<keyword evidence="6" id="KW-0067">ATP-binding</keyword>
<dbReference type="GO" id="GO:0030007">
    <property type="term" value="P:intracellular potassium ion homeostasis"/>
    <property type="evidence" value="ECO:0007669"/>
    <property type="project" value="TreeGrafter"/>
</dbReference>
<evidence type="ECO:0000256" key="10">
    <source>
        <dbReference type="ARBA" id="ARBA00023136"/>
    </source>
</evidence>
<feature type="transmembrane region" description="Helical" evidence="11">
    <location>
        <begin position="716"/>
        <end position="736"/>
    </location>
</feature>
<dbReference type="PRINTS" id="PR00120">
    <property type="entry name" value="HATPASE"/>
</dbReference>
<reference evidence="13 14" key="1">
    <citation type="submission" date="2020-02" db="EMBL/GenBank/DDBJ databases">
        <title>Aliifodinibius halophilus 2W32, complete genome.</title>
        <authorList>
            <person name="Li Y."/>
            <person name="Wu S."/>
        </authorList>
    </citation>
    <scope>NUCLEOTIDE SEQUENCE [LARGE SCALE GENOMIC DNA]</scope>
    <source>
        <strain evidence="13 14">2W32</strain>
    </source>
</reference>
<feature type="transmembrane region" description="Helical" evidence="11">
    <location>
        <begin position="282"/>
        <end position="303"/>
    </location>
</feature>
<keyword evidence="14" id="KW-1185">Reference proteome</keyword>
<name>A0A6M1TD03_9BACT</name>
<dbReference type="Gene3D" id="3.40.50.1000">
    <property type="entry name" value="HAD superfamily/HAD-like"/>
    <property type="match status" value="1"/>
</dbReference>
<sequence length="887" mass="96417">MNRSAAFSRPDNAWALNSGDIMTALKTKNAGLDDDELGQRQNKFGKNKLRESKKKSIWQILYNQVKSLIILLLAAAAVAAFLYGDILEGWAIVIVIIINTAIGFFTELRAVRSMEALYKLGTVETRVRRGGKVQHIDAHELVPGDIVLFEGGDVITADLRLIEASKLQADESALTGESLPVSKSAEAVDQQTVLAERTSMLYKGTAVTRGAGEGVVVSTGQDTELGHISSLVEEAEEEQTPLEERLNQLAFRLIILTFVLVVLIAVMGVFSGKALMLMVQTGIALAVAAVPEGLPIVATIALAKGMRIMANKNALVNRLSSVETLGATATIFTDKTGTLTENKMSVEQLFAGVQETTSDRQFSDINEDLDDDIRLLLEIGVLCNNATIDDGAKEEESGDPLEVALLEAARKAGIAREELIAEYPEEREEAFDAEAKMMATWNAIDDELYRISVKGAPDTVLAHCTKKLEQGEEKPISEEDRDKWREQNQKLAADGLRVIGLAYRKSNIAEGDPYEELVFVGLAGLLDPPRSDVKGAIGACMGAGIRVVMVTGDQPETAQYIAQAVGIIGEQDSVVHGQELTKAGDHRISDEKLVDTNIFARISPAQKLDLIDLFQSKGEVVAMTGDGVNDAPALKKADIGIAMGERGTQVAQEASDMVLLDDAFSTIVTAIKQGRIIFRNIRRFVYYLLSCNVSEIMVVGLASFVGAPLPVLPLQILFLNLVTDVFPALALGVGEGDDNIMQKPPRKSGEPILTKQHWLGIGGYGLLITMAVLSALFLSLYWLNLSERASVTISFLTLAFAQLWHVLNMRSRQSTLMNNSIVRNYWVWGAILLCIALILGALYIPPIALVMKLSAPEWSGWIVVFTLSLSPLFIGQILKAWKGSRTI</sequence>
<evidence type="ECO:0000256" key="7">
    <source>
        <dbReference type="ARBA" id="ARBA00022842"/>
    </source>
</evidence>
<dbReference type="FunFam" id="3.40.50.1000:FF:000083">
    <property type="entry name" value="Sodium/potassium-transporting ATPase subunit alpha"/>
    <property type="match status" value="1"/>
</dbReference>
<feature type="transmembrane region" description="Helical" evidence="11">
    <location>
        <begin position="827"/>
        <end position="846"/>
    </location>
</feature>
<feature type="domain" description="Cation-transporting P-type ATPase N-terminal" evidence="12">
    <location>
        <begin position="12"/>
        <end position="85"/>
    </location>
</feature>
<evidence type="ECO:0000256" key="8">
    <source>
        <dbReference type="ARBA" id="ARBA00022967"/>
    </source>
</evidence>
<dbReference type="PROSITE" id="PS00154">
    <property type="entry name" value="ATPASE_E1_E2"/>
    <property type="match status" value="1"/>
</dbReference>
<evidence type="ECO:0000256" key="5">
    <source>
        <dbReference type="ARBA" id="ARBA00022741"/>
    </source>
</evidence>
<dbReference type="GO" id="GO:0005391">
    <property type="term" value="F:P-type sodium:potassium-exchanging transporter activity"/>
    <property type="evidence" value="ECO:0007669"/>
    <property type="project" value="TreeGrafter"/>
</dbReference>
<keyword evidence="8" id="KW-1278">Translocase</keyword>
<dbReference type="InterPro" id="IPR059000">
    <property type="entry name" value="ATPase_P-type_domA"/>
</dbReference>
<feature type="transmembrane region" description="Helical" evidence="11">
    <location>
        <begin position="789"/>
        <end position="807"/>
    </location>
</feature>
<comment type="similarity">
    <text evidence="2">Belongs to the cation transport ATPase (P-type) (TC 3.A.3) family. Type IIA subfamily.</text>
</comment>
<dbReference type="SUPFAM" id="SSF81653">
    <property type="entry name" value="Calcium ATPase, transduction domain A"/>
    <property type="match status" value="1"/>
</dbReference>
<dbReference type="SUPFAM" id="SSF81660">
    <property type="entry name" value="Metal cation-transporting ATPase, ATP-binding domain N"/>
    <property type="match status" value="1"/>
</dbReference>
<dbReference type="GO" id="GO:1902600">
    <property type="term" value="P:proton transmembrane transport"/>
    <property type="evidence" value="ECO:0007669"/>
    <property type="project" value="TreeGrafter"/>
</dbReference>
<dbReference type="Gene3D" id="1.20.1110.10">
    <property type="entry name" value="Calcium-transporting ATPase, transmembrane domain"/>
    <property type="match status" value="1"/>
</dbReference>
<dbReference type="Proteomes" id="UP000479132">
    <property type="component" value="Unassembled WGS sequence"/>
</dbReference>
<comment type="subcellular location">
    <subcellularLocation>
        <location evidence="1">Endomembrane system</location>
        <topology evidence="1">Multi-pass membrane protein</topology>
    </subcellularLocation>
</comment>
<dbReference type="SUPFAM" id="SSF56784">
    <property type="entry name" value="HAD-like"/>
    <property type="match status" value="1"/>
</dbReference>
<feature type="transmembrane region" description="Helical" evidence="11">
    <location>
        <begin position="60"/>
        <end position="83"/>
    </location>
</feature>
<dbReference type="Gene3D" id="3.40.1110.10">
    <property type="entry name" value="Calcium-transporting ATPase, cytoplasmic domain N"/>
    <property type="match status" value="1"/>
</dbReference>
<keyword evidence="3" id="KW-0597">Phosphoprotein</keyword>
<dbReference type="InterPro" id="IPR018303">
    <property type="entry name" value="ATPase_P-typ_P_site"/>
</dbReference>
<evidence type="ECO:0000256" key="1">
    <source>
        <dbReference type="ARBA" id="ARBA00004127"/>
    </source>
</evidence>
<dbReference type="InterPro" id="IPR036412">
    <property type="entry name" value="HAD-like_sf"/>
</dbReference>
<dbReference type="InterPro" id="IPR008250">
    <property type="entry name" value="ATPase_P-typ_transduc_dom_A_sf"/>
</dbReference>
<dbReference type="GO" id="GO:0005886">
    <property type="term" value="C:plasma membrane"/>
    <property type="evidence" value="ECO:0007669"/>
    <property type="project" value="TreeGrafter"/>
</dbReference>
<evidence type="ECO:0000256" key="3">
    <source>
        <dbReference type="ARBA" id="ARBA00022553"/>
    </source>
</evidence>
<dbReference type="InterPro" id="IPR023214">
    <property type="entry name" value="HAD_sf"/>
</dbReference>
<keyword evidence="5" id="KW-0547">Nucleotide-binding</keyword>
<organism evidence="13 14">
    <name type="scientific">Fodinibius halophilus</name>
    <dbReference type="NCBI Taxonomy" id="1736908"/>
    <lineage>
        <taxon>Bacteria</taxon>
        <taxon>Pseudomonadati</taxon>
        <taxon>Balneolota</taxon>
        <taxon>Balneolia</taxon>
        <taxon>Balneolales</taxon>
        <taxon>Balneolaceae</taxon>
        <taxon>Fodinibius</taxon>
    </lineage>
</organism>
<evidence type="ECO:0000313" key="14">
    <source>
        <dbReference type="Proteomes" id="UP000479132"/>
    </source>
</evidence>
<dbReference type="EMBL" id="JAALLS010000027">
    <property type="protein sequence ID" value="NGP89891.1"/>
    <property type="molecule type" value="Genomic_DNA"/>
</dbReference>
<dbReference type="PANTHER" id="PTHR43294">
    <property type="entry name" value="SODIUM/POTASSIUM-TRANSPORTING ATPASE SUBUNIT ALPHA"/>
    <property type="match status" value="1"/>
</dbReference>